<gene>
    <name evidence="2" type="ORF">JAAARDRAFT_246226</name>
</gene>
<dbReference type="AlphaFoldDB" id="A0A067QNA4"/>
<feature type="transmembrane region" description="Helical" evidence="1">
    <location>
        <begin position="115"/>
        <end position="132"/>
    </location>
</feature>
<keyword evidence="3" id="KW-1185">Reference proteome</keyword>
<accession>A0A067QNA4</accession>
<keyword evidence="1" id="KW-0472">Membrane</keyword>
<protein>
    <submittedName>
        <fullName evidence="2">Uncharacterized protein</fullName>
    </submittedName>
</protein>
<proteinExistence type="predicted"/>
<evidence type="ECO:0000313" key="2">
    <source>
        <dbReference type="EMBL" id="KDQ65027.1"/>
    </source>
</evidence>
<evidence type="ECO:0000313" key="3">
    <source>
        <dbReference type="Proteomes" id="UP000027265"/>
    </source>
</evidence>
<evidence type="ECO:0000256" key="1">
    <source>
        <dbReference type="SAM" id="Phobius"/>
    </source>
</evidence>
<dbReference type="InParanoid" id="A0A067QNA4"/>
<reference evidence="3" key="1">
    <citation type="journal article" date="2014" name="Proc. Natl. Acad. Sci. U.S.A.">
        <title>Extensive sampling of basidiomycete genomes demonstrates inadequacy of the white-rot/brown-rot paradigm for wood decay fungi.</title>
        <authorList>
            <person name="Riley R."/>
            <person name="Salamov A.A."/>
            <person name="Brown D.W."/>
            <person name="Nagy L.G."/>
            <person name="Floudas D."/>
            <person name="Held B.W."/>
            <person name="Levasseur A."/>
            <person name="Lombard V."/>
            <person name="Morin E."/>
            <person name="Otillar R."/>
            <person name="Lindquist E.A."/>
            <person name="Sun H."/>
            <person name="LaButti K.M."/>
            <person name="Schmutz J."/>
            <person name="Jabbour D."/>
            <person name="Luo H."/>
            <person name="Baker S.E."/>
            <person name="Pisabarro A.G."/>
            <person name="Walton J.D."/>
            <person name="Blanchette R.A."/>
            <person name="Henrissat B."/>
            <person name="Martin F."/>
            <person name="Cullen D."/>
            <person name="Hibbett D.S."/>
            <person name="Grigoriev I.V."/>
        </authorList>
    </citation>
    <scope>NUCLEOTIDE SEQUENCE [LARGE SCALE GENOMIC DNA]</scope>
    <source>
        <strain evidence="3">MUCL 33604</strain>
    </source>
</reference>
<keyword evidence="1" id="KW-1133">Transmembrane helix</keyword>
<dbReference type="Proteomes" id="UP000027265">
    <property type="component" value="Unassembled WGS sequence"/>
</dbReference>
<dbReference type="EMBL" id="KL197709">
    <property type="protein sequence ID" value="KDQ65027.1"/>
    <property type="molecule type" value="Genomic_DNA"/>
</dbReference>
<keyword evidence="1" id="KW-0812">Transmembrane</keyword>
<sequence>MDGNTSTQSLDPQSLSSLCNPSCTYLPRPLLPALLTSAPSLPPTIIHTGEERRPPSPHAHLHTSIVYMATRHSIFTTTTSIISISICIAFALLSVSIESSGFIIFHRVNSGALCIPSYLFRVTCFASSFAFFRCRLHRYC</sequence>
<organism evidence="2 3">
    <name type="scientific">Jaapia argillacea MUCL 33604</name>
    <dbReference type="NCBI Taxonomy" id="933084"/>
    <lineage>
        <taxon>Eukaryota</taxon>
        <taxon>Fungi</taxon>
        <taxon>Dikarya</taxon>
        <taxon>Basidiomycota</taxon>
        <taxon>Agaricomycotina</taxon>
        <taxon>Agaricomycetes</taxon>
        <taxon>Agaricomycetidae</taxon>
        <taxon>Jaapiales</taxon>
        <taxon>Jaapiaceae</taxon>
        <taxon>Jaapia</taxon>
    </lineage>
</organism>
<feature type="transmembrane region" description="Helical" evidence="1">
    <location>
        <begin position="74"/>
        <end position="95"/>
    </location>
</feature>
<name>A0A067QNA4_9AGAM</name>
<dbReference type="HOGENOM" id="CLU_1835441_0_0_1"/>